<reference evidence="2 3" key="1">
    <citation type="journal article" date="2015" name="Genome Announc.">
        <title>Complete Genome Sequence of Pseudoxanthomonas suwonensis Strain J1, a Cellulose-Degrading Bacterium Isolated from Leaf- and Wood-Enriched Soil.</title>
        <authorList>
            <person name="Hou L."/>
            <person name="Jiang J."/>
            <person name="Xu Z."/>
            <person name="Zhou Y."/>
            <person name="Leung F.C."/>
        </authorList>
    </citation>
    <scope>NUCLEOTIDE SEQUENCE [LARGE SCALE GENOMIC DNA]</scope>
    <source>
        <strain evidence="2 3">J1</strain>
    </source>
</reference>
<name>A0A0E3YZ45_9GAMM</name>
<dbReference type="EMBL" id="CP011144">
    <property type="protein sequence ID" value="AKC85789.1"/>
    <property type="molecule type" value="Genomic_DNA"/>
</dbReference>
<dbReference type="Proteomes" id="UP000033067">
    <property type="component" value="Chromosome"/>
</dbReference>
<evidence type="ECO:0000313" key="3">
    <source>
        <dbReference type="Proteomes" id="UP000033067"/>
    </source>
</evidence>
<evidence type="ECO:0000313" key="2">
    <source>
        <dbReference type="EMBL" id="AKC85789.1"/>
    </source>
</evidence>
<protein>
    <recommendedName>
        <fullName evidence="4">Transporter</fullName>
    </recommendedName>
</protein>
<evidence type="ECO:0000256" key="1">
    <source>
        <dbReference type="SAM" id="SignalP"/>
    </source>
</evidence>
<evidence type="ECO:0008006" key="4">
    <source>
        <dbReference type="Google" id="ProtNLM"/>
    </source>
</evidence>
<dbReference type="KEGG" id="psuw:WQ53_02450"/>
<keyword evidence="3" id="KW-1185">Reference proteome</keyword>
<keyword evidence="1" id="KW-0732">Signal</keyword>
<organism evidence="2 3">
    <name type="scientific">Pseudoxanthomonas suwonensis</name>
    <dbReference type="NCBI Taxonomy" id="314722"/>
    <lineage>
        <taxon>Bacteria</taxon>
        <taxon>Pseudomonadati</taxon>
        <taxon>Pseudomonadota</taxon>
        <taxon>Gammaproteobacteria</taxon>
        <taxon>Lysobacterales</taxon>
        <taxon>Lysobacteraceae</taxon>
        <taxon>Pseudoxanthomonas</taxon>
    </lineage>
</organism>
<feature type="chain" id="PRO_5002416321" description="Transporter" evidence="1">
    <location>
        <begin position="22"/>
        <end position="254"/>
    </location>
</feature>
<sequence>MIRLAGIAALCLGAAPWPAHAQEQPEAANNGTDPTKFITTAAAIYEYNDLIPGMSRHAPRLEYIQPFGGKRDYQLRVQLPMVSNDVAGNDGFGLGDIAVRLGHVFGVTREHGMVVQGEMIFDTASRDELGTGQNVFKGTFIYARFLPGGIFAPAIVHSVDVWGDSDRAGVNSTTLDFYYVPRFEDPRNFMTLDPALTSDWHNDRQFASLAVTLGRTLGQAFGGNWQLYAKPTVFAGAERPGDWSIEVGYKVLGF</sequence>
<proteinExistence type="predicted"/>
<feature type="signal peptide" evidence="1">
    <location>
        <begin position="1"/>
        <end position="21"/>
    </location>
</feature>
<gene>
    <name evidence="2" type="ORF">WQ53_02450</name>
</gene>
<dbReference type="AlphaFoldDB" id="A0A0E3YZ45"/>
<accession>A0A0E3YZ45</accession>
<dbReference type="PATRIC" id="fig|314722.6.peg.508"/>